<feature type="domain" description="ENTH" evidence="10">
    <location>
        <begin position="25"/>
        <end position="161"/>
    </location>
</feature>
<dbReference type="Gene3D" id="1.20.58.150">
    <property type="entry name" value="ANTH domain"/>
    <property type="match status" value="1"/>
</dbReference>
<dbReference type="InterPro" id="IPR014712">
    <property type="entry name" value="ANTH_dom_sf"/>
</dbReference>
<dbReference type="OrthoDB" id="44015at2759"/>
<feature type="region of interest" description="Disordered" evidence="9">
    <location>
        <begin position="324"/>
        <end position="386"/>
    </location>
</feature>
<evidence type="ECO:0000313" key="11">
    <source>
        <dbReference type="Proteomes" id="UP000228380"/>
    </source>
</evidence>
<dbReference type="GO" id="GO:0005905">
    <property type="term" value="C:clathrin-coated pit"/>
    <property type="evidence" value="ECO:0007669"/>
    <property type="project" value="UniProtKB-SubCell"/>
</dbReference>
<dbReference type="InterPro" id="IPR013809">
    <property type="entry name" value="ENTH"/>
</dbReference>
<evidence type="ECO:0000256" key="1">
    <source>
        <dbReference type="ARBA" id="ARBA00004132"/>
    </source>
</evidence>
<sequence length="589" mass="65981">MAQSSIRKALGAVKDQTSIGLAKVSNTSTVSDLDVAIVKATRHNEFPAEEKHIREILSLTCYSRAYVTACVSTLARRLGKTKSWTVALKTLILVHRLLCDGDPAYEQEIYFATRRGMRMLNMSDFRDASRSDAWDFSAFVRTYALYLDDRLEYRMHGRRKRRRSRSSICTDEEEEEASLAEAVALRATPVREMKNDRLFTRTQHLQQLMERVLACRPTGAAKNNRIVHVALYPLVKESFQIYYDLAEIMNIFIDRFMELEVPECVRVHGIFSRLSKQFEDLEGFYGWCRTVGVCRSSEYPEVERITAKKLGVMDEFIRDKSRLAESKKHRDFDPQPEDTKPPEEADNEMSSIKALPAPGDYSDPPAEKREEVKEEWNEPSPSIKQLEEEEEADLLNMKDDAMTGEEHGNSLALALFDVDTASNTGSKWEAFPDGDSSDWETALVQSASNLSGQKAALGGGFDMLLLDGMYVQAHTSAAAAARSQGHSGRGSASSVAIRAPAMQPMLALPAPPTSGGTNIFGGDPFAASLVVPPPSYVQMSEMEKKQFLLVEEQRMWEQYARNGMQGQSGLAKLHPPPGSYHMGGYNHRF</sequence>
<keyword evidence="8" id="KW-0968">Cytoplasmic vesicle</keyword>
<evidence type="ECO:0000256" key="5">
    <source>
        <dbReference type="ARBA" id="ARBA00023034"/>
    </source>
</evidence>
<evidence type="ECO:0000256" key="9">
    <source>
        <dbReference type="SAM" id="MobiDB-lite"/>
    </source>
</evidence>
<dbReference type="GO" id="GO:0048268">
    <property type="term" value="P:clathrin coat assembly"/>
    <property type="evidence" value="ECO:0007669"/>
    <property type="project" value="InterPro"/>
</dbReference>
<dbReference type="GeneID" id="120113044"/>
<dbReference type="GO" id="GO:0006900">
    <property type="term" value="P:vesicle budding from membrane"/>
    <property type="evidence" value="ECO:0007669"/>
    <property type="project" value="TreeGrafter"/>
</dbReference>
<keyword evidence="6" id="KW-0472">Membrane</keyword>
<dbReference type="Pfam" id="PF07651">
    <property type="entry name" value="ANTH"/>
    <property type="match status" value="1"/>
</dbReference>
<evidence type="ECO:0000259" key="10">
    <source>
        <dbReference type="PROSITE" id="PS50942"/>
    </source>
</evidence>
<dbReference type="InterPro" id="IPR008942">
    <property type="entry name" value="ENTH_VHS"/>
</dbReference>
<keyword evidence="5" id="KW-0333">Golgi apparatus</keyword>
<dbReference type="GO" id="GO:0000149">
    <property type="term" value="F:SNARE binding"/>
    <property type="evidence" value="ECO:0007669"/>
    <property type="project" value="TreeGrafter"/>
</dbReference>
<dbReference type="SUPFAM" id="SSF89009">
    <property type="entry name" value="GAT-like domain"/>
    <property type="match status" value="1"/>
</dbReference>
<evidence type="ECO:0000256" key="4">
    <source>
        <dbReference type="ARBA" id="ARBA00022583"/>
    </source>
</evidence>
<keyword evidence="4" id="KW-0254">Endocytosis</keyword>
<dbReference type="PANTHER" id="PTHR22951">
    <property type="entry name" value="CLATHRIN ASSEMBLY PROTEIN"/>
    <property type="match status" value="1"/>
</dbReference>
<gene>
    <name evidence="12" type="primary">LOC120113044</name>
</gene>
<dbReference type="PANTHER" id="PTHR22951:SF12">
    <property type="entry name" value="OS05G0426100 PROTEIN"/>
    <property type="match status" value="1"/>
</dbReference>
<organism evidence="11 12">
    <name type="scientific">Phoenix dactylifera</name>
    <name type="common">Date palm</name>
    <dbReference type="NCBI Taxonomy" id="42345"/>
    <lineage>
        <taxon>Eukaryota</taxon>
        <taxon>Viridiplantae</taxon>
        <taxon>Streptophyta</taxon>
        <taxon>Embryophyta</taxon>
        <taxon>Tracheophyta</taxon>
        <taxon>Spermatophyta</taxon>
        <taxon>Magnoliopsida</taxon>
        <taxon>Liliopsida</taxon>
        <taxon>Arecaceae</taxon>
        <taxon>Coryphoideae</taxon>
        <taxon>Phoeniceae</taxon>
        <taxon>Phoenix</taxon>
    </lineage>
</organism>
<accession>A0A8B9ARU3</accession>
<dbReference type="GO" id="GO:0005545">
    <property type="term" value="F:1-phosphatidylinositol binding"/>
    <property type="evidence" value="ECO:0007669"/>
    <property type="project" value="InterPro"/>
</dbReference>
<comment type="subcellular location">
    <subcellularLocation>
        <location evidence="1">Cytoplasmic vesicle</location>
        <location evidence="1">Clathrin-coated vesicle</location>
    </subcellularLocation>
    <subcellularLocation>
        <location evidence="2">Golgi apparatus</location>
    </subcellularLocation>
    <subcellularLocation>
        <location evidence="3">Membrane</location>
        <location evidence="3">Clathrin-coated pit</location>
    </subcellularLocation>
</comment>
<dbReference type="GO" id="GO:0032050">
    <property type="term" value="F:clathrin heavy chain binding"/>
    <property type="evidence" value="ECO:0007669"/>
    <property type="project" value="TreeGrafter"/>
</dbReference>
<dbReference type="GO" id="GO:0005794">
    <property type="term" value="C:Golgi apparatus"/>
    <property type="evidence" value="ECO:0007669"/>
    <property type="project" value="UniProtKB-SubCell"/>
</dbReference>
<dbReference type="AlphaFoldDB" id="A0A8B9ARU3"/>
<evidence type="ECO:0000256" key="8">
    <source>
        <dbReference type="ARBA" id="ARBA00023329"/>
    </source>
</evidence>
<name>A0A8B9ARU3_PHODC</name>
<proteinExistence type="predicted"/>
<dbReference type="GO" id="GO:0030136">
    <property type="term" value="C:clathrin-coated vesicle"/>
    <property type="evidence" value="ECO:0007669"/>
    <property type="project" value="UniProtKB-SubCell"/>
</dbReference>
<dbReference type="InterPro" id="IPR048050">
    <property type="entry name" value="ANTH_N_plant"/>
</dbReference>
<dbReference type="CDD" id="cd16987">
    <property type="entry name" value="ANTH_N_AP180_plant"/>
    <property type="match status" value="1"/>
</dbReference>
<dbReference type="GO" id="GO:0072583">
    <property type="term" value="P:clathrin-dependent endocytosis"/>
    <property type="evidence" value="ECO:0007669"/>
    <property type="project" value="InterPro"/>
</dbReference>
<reference evidence="12" key="2">
    <citation type="submission" date="2025-08" db="UniProtKB">
        <authorList>
            <consortium name="RefSeq"/>
        </authorList>
    </citation>
    <scope>IDENTIFICATION</scope>
    <source>
        <tissue evidence="12">Young leaves</tissue>
    </source>
</reference>
<evidence type="ECO:0000256" key="7">
    <source>
        <dbReference type="ARBA" id="ARBA00023176"/>
    </source>
</evidence>
<dbReference type="KEGG" id="pda:120113044"/>
<dbReference type="SMART" id="SM00273">
    <property type="entry name" value="ENTH"/>
    <property type="match status" value="1"/>
</dbReference>
<dbReference type="GO" id="GO:0005546">
    <property type="term" value="F:phosphatidylinositol-4,5-bisphosphate binding"/>
    <property type="evidence" value="ECO:0007669"/>
    <property type="project" value="TreeGrafter"/>
</dbReference>
<dbReference type="FunFam" id="1.20.58.150:FF:000005">
    <property type="entry name" value="putative clathrin assembly protein At2g25430"/>
    <property type="match status" value="1"/>
</dbReference>
<keyword evidence="7" id="KW-0168">Coated pit</keyword>
<dbReference type="FunFam" id="1.25.40.90:FF:000019">
    <property type="entry name" value="Clathrin coat assembly protein"/>
    <property type="match status" value="1"/>
</dbReference>
<keyword evidence="11" id="KW-1185">Reference proteome</keyword>
<dbReference type="InterPro" id="IPR011417">
    <property type="entry name" value="ANTH_dom"/>
</dbReference>
<feature type="compositionally biased region" description="Basic and acidic residues" evidence="9">
    <location>
        <begin position="365"/>
        <end position="376"/>
    </location>
</feature>
<dbReference type="RefSeq" id="XP_038989506.1">
    <property type="nucleotide sequence ID" value="XM_039133578.1"/>
</dbReference>
<dbReference type="InterPro" id="IPR045192">
    <property type="entry name" value="AP180-like"/>
</dbReference>
<reference evidence="11" key="1">
    <citation type="journal article" date="2019" name="Nat. Commun.">
        <title>Genome-wide association mapping of date palm fruit traits.</title>
        <authorList>
            <person name="Hazzouri K.M."/>
            <person name="Gros-Balthazard M."/>
            <person name="Flowers J.M."/>
            <person name="Copetti D."/>
            <person name="Lemansour A."/>
            <person name="Lebrun M."/>
            <person name="Masmoudi K."/>
            <person name="Ferrand S."/>
            <person name="Dhar M.I."/>
            <person name="Fresquez Z.A."/>
            <person name="Rosas U."/>
            <person name="Zhang J."/>
            <person name="Talag J."/>
            <person name="Lee S."/>
            <person name="Kudrna D."/>
            <person name="Powell R.F."/>
            <person name="Leitch I.J."/>
            <person name="Krueger R.R."/>
            <person name="Wing R.A."/>
            <person name="Amiri K.M.A."/>
            <person name="Purugganan M.D."/>
        </authorList>
    </citation>
    <scope>NUCLEOTIDE SEQUENCE [LARGE SCALE GENOMIC DNA]</scope>
    <source>
        <strain evidence="11">cv. Khalas</strain>
    </source>
</reference>
<evidence type="ECO:0000256" key="6">
    <source>
        <dbReference type="ARBA" id="ARBA00023136"/>
    </source>
</evidence>
<dbReference type="SUPFAM" id="SSF48464">
    <property type="entry name" value="ENTH/VHS domain"/>
    <property type="match status" value="1"/>
</dbReference>
<protein>
    <submittedName>
        <fullName evidence="12">Clathrin assembly protein At1g03050</fullName>
    </submittedName>
</protein>
<evidence type="ECO:0000256" key="3">
    <source>
        <dbReference type="ARBA" id="ARBA00004600"/>
    </source>
</evidence>
<dbReference type="Proteomes" id="UP000228380">
    <property type="component" value="Chromosome 1"/>
</dbReference>
<dbReference type="Gene3D" id="1.25.40.90">
    <property type="match status" value="1"/>
</dbReference>
<feature type="compositionally biased region" description="Basic and acidic residues" evidence="9">
    <location>
        <begin position="324"/>
        <end position="343"/>
    </location>
</feature>
<evidence type="ECO:0000313" key="12">
    <source>
        <dbReference type="RefSeq" id="XP_038989506.1"/>
    </source>
</evidence>
<evidence type="ECO:0000256" key="2">
    <source>
        <dbReference type="ARBA" id="ARBA00004555"/>
    </source>
</evidence>
<dbReference type="PROSITE" id="PS50942">
    <property type="entry name" value="ENTH"/>
    <property type="match status" value="1"/>
</dbReference>